<dbReference type="Pfam" id="PF20648">
    <property type="entry name" value="DUF6809"/>
    <property type="match status" value="1"/>
</dbReference>
<sequence length="102" mass="11742">MKSILEALYRGQLHPEEIIVPTHPEYRPLSRQLGTMTEKWRKELSDEMFRELEKYSDLCVSVNSLHVEAAFVHGFKLGANMIIEIMDKREELVPNEAAGVSL</sequence>
<evidence type="ECO:0000313" key="1">
    <source>
        <dbReference type="EMBL" id="QAY65376.1"/>
    </source>
</evidence>
<accession>A0A4P6ES48</accession>
<dbReference type="RefSeq" id="WP_129437886.1">
    <property type="nucleotide sequence ID" value="NZ_CP035492.1"/>
</dbReference>
<keyword evidence="2" id="KW-1185">Reference proteome</keyword>
<gene>
    <name evidence="1" type="ORF">ET464_02245</name>
</gene>
<dbReference type="AlphaFoldDB" id="A0A4P6ES48"/>
<protein>
    <submittedName>
        <fullName evidence="1">Uncharacterized protein</fullName>
    </submittedName>
</protein>
<name>A0A4P6ES48_9BACL</name>
<dbReference type="InterPro" id="IPR049215">
    <property type="entry name" value="DUF6809"/>
</dbReference>
<dbReference type="KEGG" id="pprt:ET464_02245"/>
<dbReference type="EMBL" id="CP035492">
    <property type="protein sequence ID" value="QAY65376.1"/>
    <property type="molecule type" value="Genomic_DNA"/>
</dbReference>
<evidence type="ECO:0000313" key="2">
    <source>
        <dbReference type="Proteomes" id="UP000293568"/>
    </source>
</evidence>
<proteinExistence type="predicted"/>
<dbReference type="OrthoDB" id="9795830at2"/>
<organism evidence="1 2">
    <name type="scientific">Paenibacillus protaetiae</name>
    <dbReference type="NCBI Taxonomy" id="2509456"/>
    <lineage>
        <taxon>Bacteria</taxon>
        <taxon>Bacillati</taxon>
        <taxon>Bacillota</taxon>
        <taxon>Bacilli</taxon>
        <taxon>Bacillales</taxon>
        <taxon>Paenibacillaceae</taxon>
        <taxon>Paenibacillus</taxon>
    </lineage>
</organism>
<dbReference type="Proteomes" id="UP000293568">
    <property type="component" value="Chromosome"/>
</dbReference>
<reference evidence="1 2" key="1">
    <citation type="submission" date="2019-01" db="EMBL/GenBank/DDBJ databases">
        <title>Genome sequencing of strain FW100M-2.</title>
        <authorList>
            <person name="Heo J."/>
            <person name="Kim S.-J."/>
            <person name="Kim J.-S."/>
            <person name="Hong S.-B."/>
            <person name="Kwon S.-W."/>
        </authorList>
    </citation>
    <scope>NUCLEOTIDE SEQUENCE [LARGE SCALE GENOMIC DNA]</scope>
    <source>
        <strain evidence="1 2">FW100M-2</strain>
    </source>
</reference>